<evidence type="ECO:0000256" key="1">
    <source>
        <dbReference type="ARBA" id="ARBA00004196"/>
    </source>
</evidence>
<dbReference type="RefSeq" id="WP_343065672.1">
    <property type="nucleotide sequence ID" value="NZ_JACHVQ010000001.1"/>
</dbReference>
<dbReference type="AlphaFoldDB" id="A0A839N5Q3"/>
<keyword evidence="6" id="KW-1185">Reference proteome</keyword>
<reference evidence="5 6" key="1">
    <citation type="submission" date="2020-08" db="EMBL/GenBank/DDBJ databases">
        <title>Sequencing the genomes of 1000 actinobacteria strains.</title>
        <authorList>
            <person name="Klenk H.-P."/>
        </authorList>
    </citation>
    <scope>NUCLEOTIDE SEQUENCE [LARGE SCALE GENOMIC DNA]</scope>
    <source>
        <strain evidence="5 6">DSM 105369</strain>
    </source>
</reference>
<dbReference type="InterPro" id="IPR050555">
    <property type="entry name" value="Bact_Solute-Bind_Prot2"/>
</dbReference>
<dbReference type="PANTHER" id="PTHR30036">
    <property type="entry name" value="D-XYLOSE-BINDING PERIPLASMIC PROTEIN"/>
    <property type="match status" value="1"/>
</dbReference>
<feature type="chain" id="PRO_5038775670" evidence="3">
    <location>
        <begin position="30"/>
        <end position="338"/>
    </location>
</feature>
<proteinExistence type="inferred from homology"/>
<keyword evidence="3" id="KW-0732">Signal</keyword>
<comment type="subcellular location">
    <subcellularLocation>
        <location evidence="1">Cell envelope</location>
    </subcellularLocation>
</comment>
<feature type="signal peptide" evidence="3">
    <location>
        <begin position="1"/>
        <end position="29"/>
    </location>
</feature>
<evidence type="ECO:0000256" key="3">
    <source>
        <dbReference type="SAM" id="SignalP"/>
    </source>
</evidence>
<keyword evidence="5" id="KW-0813">Transport</keyword>
<dbReference type="GO" id="GO:0030246">
    <property type="term" value="F:carbohydrate binding"/>
    <property type="evidence" value="ECO:0007669"/>
    <property type="project" value="TreeGrafter"/>
</dbReference>
<evidence type="ECO:0000313" key="5">
    <source>
        <dbReference type="EMBL" id="MBB2890081.1"/>
    </source>
</evidence>
<evidence type="ECO:0000259" key="4">
    <source>
        <dbReference type="Pfam" id="PF13407"/>
    </source>
</evidence>
<dbReference type="InterPro" id="IPR028082">
    <property type="entry name" value="Peripla_BP_I"/>
</dbReference>
<dbReference type="PANTHER" id="PTHR30036:SF7">
    <property type="entry name" value="ABC TRANSPORTER PERIPLASMIC-BINDING PROTEIN YPHF"/>
    <property type="match status" value="1"/>
</dbReference>
<dbReference type="Gene3D" id="3.40.50.2300">
    <property type="match status" value="2"/>
</dbReference>
<evidence type="ECO:0000256" key="2">
    <source>
        <dbReference type="ARBA" id="ARBA00007639"/>
    </source>
</evidence>
<dbReference type="InterPro" id="IPR025997">
    <property type="entry name" value="SBP_2_dom"/>
</dbReference>
<feature type="domain" description="Periplasmic binding protein" evidence="4">
    <location>
        <begin position="58"/>
        <end position="303"/>
    </location>
</feature>
<evidence type="ECO:0000313" key="6">
    <source>
        <dbReference type="Proteomes" id="UP000559182"/>
    </source>
</evidence>
<accession>A0A839N5Q3</accession>
<keyword evidence="5" id="KW-0762">Sugar transport</keyword>
<dbReference type="PROSITE" id="PS51257">
    <property type="entry name" value="PROKAR_LIPOPROTEIN"/>
    <property type="match status" value="1"/>
</dbReference>
<dbReference type="SUPFAM" id="SSF53822">
    <property type="entry name" value="Periplasmic binding protein-like I"/>
    <property type="match status" value="1"/>
</dbReference>
<dbReference type="Pfam" id="PF13407">
    <property type="entry name" value="Peripla_BP_4"/>
    <property type="match status" value="1"/>
</dbReference>
<dbReference type="Proteomes" id="UP000559182">
    <property type="component" value="Unassembled WGS sequence"/>
</dbReference>
<comment type="similarity">
    <text evidence="2">Belongs to the bacterial solute-binding protein 2 family.</text>
</comment>
<sequence>MKGTTMKKNRSTRKVLATSAAILTAVSLAACSSGGKAKGTSSDTAGNAGVASTPRVTVAMVTHSAPGDVFWDMVRKGAEAAAKKDNVKLQYSADPDATKQAALVQAATDKKVNGIAVTLANPKAMASAVASAEKAGIPVVGLNSGQQYMAQDNLLGFFGQDDGVAGEEVGKKLKASGAQHPLCVMHEQGNIGLQARCAGIKKYVPGTVNIYVNGQDPTSVQSGITAKLQQDKSIDYVVSLNAGVTTTAVKSIKEAGSKAKLVSFDTSADVVKAIQDGTVDFAVDQQPWLQGYLAVDSLWLYLTNGDTIGGGSPTLTGPSFVDKSNVNAVAKYAANGTR</sequence>
<protein>
    <submittedName>
        <fullName evidence="5">Simple sugar transport system substrate-binding protein</fullName>
    </submittedName>
</protein>
<gene>
    <name evidence="5" type="ORF">FHU39_000065</name>
</gene>
<organism evidence="5 6">
    <name type="scientific">Flexivirga oryzae</name>
    <dbReference type="NCBI Taxonomy" id="1794944"/>
    <lineage>
        <taxon>Bacteria</taxon>
        <taxon>Bacillati</taxon>
        <taxon>Actinomycetota</taxon>
        <taxon>Actinomycetes</taxon>
        <taxon>Micrococcales</taxon>
        <taxon>Dermacoccaceae</taxon>
        <taxon>Flexivirga</taxon>
    </lineage>
</organism>
<name>A0A839N5Q3_9MICO</name>
<dbReference type="GO" id="GO:0030288">
    <property type="term" value="C:outer membrane-bounded periplasmic space"/>
    <property type="evidence" value="ECO:0007669"/>
    <property type="project" value="TreeGrafter"/>
</dbReference>
<comment type="caution">
    <text evidence="5">The sequence shown here is derived from an EMBL/GenBank/DDBJ whole genome shotgun (WGS) entry which is preliminary data.</text>
</comment>
<dbReference type="EMBL" id="JACHVQ010000001">
    <property type="protein sequence ID" value="MBB2890081.1"/>
    <property type="molecule type" value="Genomic_DNA"/>
</dbReference>